<evidence type="ECO:0000313" key="4">
    <source>
        <dbReference type="EMBL" id="MFC4427701.1"/>
    </source>
</evidence>
<dbReference type="PANTHER" id="PTHR42850:SF2">
    <property type="entry name" value="BLL5683 PROTEIN"/>
    <property type="match status" value="1"/>
</dbReference>
<keyword evidence="5" id="KW-1185">Reference proteome</keyword>
<comment type="similarity">
    <text evidence="1">Belongs to the metallophosphoesterase superfamily. YfcE family.</text>
</comment>
<evidence type="ECO:0000256" key="2">
    <source>
        <dbReference type="SAM" id="MobiDB-lite"/>
    </source>
</evidence>
<proteinExistence type="inferred from homology"/>
<dbReference type="InterPro" id="IPR024654">
    <property type="entry name" value="Calcineurin-like_PHP_lpxH"/>
</dbReference>
<name>A0ABV8XS37_9DEIO</name>
<accession>A0ABV8XS37</accession>
<sequence length="232" mass="25174">MPADPALAVLTDVHGNGFALEAVIQDIQRPAPDVIANLGDQGWGQADPVRALQLQRALGAVEVRGNNDERLVMPAAALSPPLARLQSWLAQQLSPAELERLAALPTTASLAQGAVLMAHGTLASPWDSLLLGWEGAGYVRRPEAEIRQRLERLAPAEVVLVGHMHREDVRRLDGRLLVSAGPVSAQVDGDPRTRWLHLIWRAGAGRSRPTELHRAGRPRRPGKAGMAPWRIR</sequence>
<feature type="domain" description="Calcineurin-like phosphoesterase" evidence="3">
    <location>
        <begin position="7"/>
        <end position="193"/>
    </location>
</feature>
<dbReference type="Gene3D" id="3.60.21.10">
    <property type="match status" value="1"/>
</dbReference>
<comment type="caution">
    <text evidence="4">The sequence shown here is derived from an EMBL/GenBank/DDBJ whole genome shotgun (WGS) entry which is preliminary data.</text>
</comment>
<dbReference type="InterPro" id="IPR050126">
    <property type="entry name" value="Ap4A_hydrolase"/>
</dbReference>
<evidence type="ECO:0000313" key="5">
    <source>
        <dbReference type="Proteomes" id="UP001595998"/>
    </source>
</evidence>
<feature type="compositionally biased region" description="Low complexity" evidence="2">
    <location>
        <begin position="223"/>
        <end position="232"/>
    </location>
</feature>
<dbReference type="InterPro" id="IPR011152">
    <property type="entry name" value="Pesterase_MJ0912"/>
</dbReference>
<organism evidence="4 5">
    <name type="scientific">Deinococcus navajonensis</name>
    <dbReference type="NCBI Taxonomy" id="309884"/>
    <lineage>
        <taxon>Bacteria</taxon>
        <taxon>Thermotogati</taxon>
        <taxon>Deinococcota</taxon>
        <taxon>Deinococci</taxon>
        <taxon>Deinococcales</taxon>
        <taxon>Deinococcaceae</taxon>
        <taxon>Deinococcus</taxon>
    </lineage>
</organism>
<evidence type="ECO:0000259" key="3">
    <source>
        <dbReference type="Pfam" id="PF12850"/>
    </source>
</evidence>
<dbReference type="PIRSF" id="PIRSF000883">
    <property type="entry name" value="Pesterase_MJ0912"/>
    <property type="match status" value="1"/>
</dbReference>
<evidence type="ECO:0000256" key="1">
    <source>
        <dbReference type="ARBA" id="ARBA00008950"/>
    </source>
</evidence>
<dbReference type="Proteomes" id="UP001595998">
    <property type="component" value="Unassembled WGS sequence"/>
</dbReference>
<dbReference type="SUPFAM" id="SSF56300">
    <property type="entry name" value="Metallo-dependent phosphatases"/>
    <property type="match status" value="1"/>
</dbReference>
<dbReference type="PANTHER" id="PTHR42850">
    <property type="entry name" value="METALLOPHOSPHOESTERASE"/>
    <property type="match status" value="1"/>
</dbReference>
<dbReference type="InterPro" id="IPR029052">
    <property type="entry name" value="Metallo-depent_PP-like"/>
</dbReference>
<dbReference type="Pfam" id="PF12850">
    <property type="entry name" value="Metallophos_2"/>
    <property type="match status" value="1"/>
</dbReference>
<dbReference type="RefSeq" id="WP_380041451.1">
    <property type="nucleotide sequence ID" value="NZ_JBHSEH010000024.1"/>
</dbReference>
<reference evidence="5" key="1">
    <citation type="journal article" date="2019" name="Int. J. Syst. Evol. Microbiol.">
        <title>The Global Catalogue of Microorganisms (GCM) 10K type strain sequencing project: providing services to taxonomists for standard genome sequencing and annotation.</title>
        <authorList>
            <consortium name="The Broad Institute Genomics Platform"/>
            <consortium name="The Broad Institute Genome Sequencing Center for Infectious Disease"/>
            <person name="Wu L."/>
            <person name="Ma J."/>
        </authorList>
    </citation>
    <scope>NUCLEOTIDE SEQUENCE [LARGE SCALE GENOMIC DNA]</scope>
    <source>
        <strain evidence="5">CCUG 56029</strain>
    </source>
</reference>
<feature type="region of interest" description="Disordered" evidence="2">
    <location>
        <begin position="209"/>
        <end position="232"/>
    </location>
</feature>
<gene>
    <name evidence="4" type="ORF">ACFOZ9_15895</name>
</gene>
<protein>
    <submittedName>
        <fullName evidence="4">Metallophosphoesterase family protein</fullName>
    </submittedName>
</protein>
<dbReference type="EMBL" id="JBHSEH010000024">
    <property type="protein sequence ID" value="MFC4427701.1"/>
    <property type="molecule type" value="Genomic_DNA"/>
</dbReference>